<comment type="similarity">
    <text evidence="3">Belongs to the phospholipase D family. C2-PLD subfamily.</text>
</comment>
<dbReference type="PANTHER" id="PTHR18896:SF60">
    <property type="entry name" value="PHOSPHOLIPASE D"/>
    <property type="match status" value="1"/>
</dbReference>
<dbReference type="Proteomes" id="UP000054558">
    <property type="component" value="Unassembled WGS sequence"/>
</dbReference>
<evidence type="ECO:0000256" key="11">
    <source>
        <dbReference type="SAM" id="MobiDB-lite"/>
    </source>
</evidence>
<dbReference type="Pfam" id="PF00168">
    <property type="entry name" value="C2"/>
    <property type="match status" value="1"/>
</dbReference>
<evidence type="ECO:0000256" key="1">
    <source>
        <dbReference type="ARBA" id="ARBA00000798"/>
    </source>
</evidence>
<evidence type="ECO:0000256" key="10">
    <source>
        <dbReference type="ARBA" id="ARBA00023098"/>
    </source>
</evidence>
<dbReference type="InterPro" id="IPR000008">
    <property type="entry name" value="C2_dom"/>
</dbReference>
<feature type="domain" description="PLD phosphodiesterase" evidence="13">
    <location>
        <begin position="679"/>
        <end position="706"/>
    </location>
</feature>
<dbReference type="GO" id="GO:0009395">
    <property type="term" value="P:phospholipid catabolic process"/>
    <property type="evidence" value="ECO:0000318"/>
    <property type="project" value="GO_Central"/>
</dbReference>
<accession>A0A1Y1IGG6</accession>
<dbReference type="PROSITE" id="PS50035">
    <property type="entry name" value="PLD"/>
    <property type="match status" value="1"/>
</dbReference>
<dbReference type="SMART" id="SM00239">
    <property type="entry name" value="C2"/>
    <property type="match status" value="1"/>
</dbReference>
<evidence type="ECO:0000256" key="9">
    <source>
        <dbReference type="ARBA" id="ARBA00022963"/>
    </source>
</evidence>
<reference evidence="14 15" key="1">
    <citation type="journal article" date="2014" name="Nat. Commun.">
        <title>Klebsormidium flaccidum genome reveals primary factors for plant terrestrial adaptation.</title>
        <authorList>
            <person name="Hori K."/>
            <person name="Maruyama F."/>
            <person name="Fujisawa T."/>
            <person name="Togashi T."/>
            <person name="Yamamoto N."/>
            <person name="Seo M."/>
            <person name="Sato S."/>
            <person name="Yamada T."/>
            <person name="Mori H."/>
            <person name="Tajima N."/>
            <person name="Moriyama T."/>
            <person name="Ikeuchi M."/>
            <person name="Watanabe M."/>
            <person name="Wada H."/>
            <person name="Kobayashi K."/>
            <person name="Saito M."/>
            <person name="Masuda T."/>
            <person name="Sasaki-Sekimoto Y."/>
            <person name="Mashiguchi K."/>
            <person name="Awai K."/>
            <person name="Shimojima M."/>
            <person name="Masuda S."/>
            <person name="Iwai M."/>
            <person name="Nobusawa T."/>
            <person name="Narise T."/>
            <person name="Kondo S."/>
            <person name="Saito H."/>
            <person name="Sato R."/>
            <person name="Murakawa M."/>
            <person name="Ihara Y."/>
            <person name="Oshima-Yamada Y."/>
            <person name="Ohtaka K."/>
            <person name="Satoh M."/>
            <person name="Sonobe K."/>
            <person name="Ishii M."/>
            <person name="Ohtani R."/>
            <person name="Kanamori-Sato M."/>
            <person name="Honoki R."/>
            <person name="Miyazaki D."/>
            <person name="Mochizuki H."/>
            <person name="Umetsu J."/>
            <person name="Higashi K."/>
            <person name="Shibata D."/>
            <person name="Kamiya Y."/>
            <person name="Sato N."/>
            <person name="Nakamura Y."/>
            <person name="Tabata S."/>
            <person name="Ida S."/>
            <person name="Kurokawa K."/>
            <person name="Ohta H."/>
        </authorList>
    </citation>
    <scope>NUCLEOTIDE SEQUENCE [LARGE SCALE GENOMIC DNA]</scope>
    <source>
        <strain evidence="14 15">NIES-2285</strain>
    </source>
</reference>
<dbReference type="SUPFAM" id="SSF56024">
    <property type="entry name" value="Phospholipase D/nuclease"/>
    <property type="match status" value="2"/>
</dbReference>
<feature type="region of interest" description="Disordered" evidence="11">
    <location>
        <begin position="651"/>
        <end position="675"/>
    </location>
</feature>
<name>A0A1Y1IGG6_KLENI</name>
<dbReference type="PANTHER" id="PTHR18896">
    <property type="entry name" value="PHOSPHOLIPASE D"/>
    <property type="match status" value="1"/>
</dbReference>
<dbReference type="OMA" id="QMWKIYD"/>
<evidence type="ECO:0000256" key="8">
    <source>
        <dbReference type="ARBA" id="ARBA00022837"/>
    </source>
</evidence>
<evidence type="ECO:0000313" key="15">
    <source>
        <dbReference type="Proteomes" id="UP000054558"/>
    </source>
</evidence>
<evidence type="ECO:0000256" key="7">
    <source>
        <dbReference type="ARBA" id="ARBA00022801"/>
    </source>
</evidence>
<evidence type="ECO:0000313" key="14">
    <source>
        <dbReference type="EMBL" id="GAQ88589.1"/>
    </source>
</evidence>
<keyword evidence="10" id="KW-0443">Lipid metabolism</keyword>
<dbReference type="GO" id="GO:0004630">
    <property type="term" value="F:phospholipase D activity"/>
    <property type="evidence" value="ECO:0000318"/>
    <property type="project" value="GO_Central"/>
</dbReference>
<dbReference type="EC" id="3.1.4.4" evidence="4"/>
<evidence type="ECO:0000256" key="5">
    <source>
        <dbReference type="ARBA" id="ARBA00022723"/>
    </source>
</evidence>
<dbReference type="AlphaFoldDB" id="A0A1Y1IGG6"/>
<keyword evidence="6" id="KW-0677">Repeat</keyword>
<comment type="catalytic activity">
    <reaction evidence="1">
        <text>a 1,2-diacyl-sn-glycero-3-phosphocholine + H2O = a 1,2-diacyl-sn-glycero-3-phosphate + choline + H(+)</text>
        <dbReference type="Rhea" id="RHEA:14445"/>
        <dbReference type="ChEBI" id="CHEBI:15354"/>
        <dbReference type="ChEBI" id="CHEBI:15377"/>
        <dbReference type="ChEBI" id="CHEBI:15378"/>
        <dbReference type="ChEBI" id="CHEBI:57643"/>
        <dbReference type="ChEBI" id="CHEBI:58608"/>
        <dbReference type="EC" id="3.1.4.4"/>
    </reaction>
</comment>
<keyword evidence="5" id="KW-0479">Metal-binding</keyword>
<dbReference type="STRING" id="105231.A0A1Y1IGG6"/>
<keyword evidence="15" id="KW-1185">Reference proteome</keyword>
<evidence type="ECO:0000256" key="3">
    <source>
        <dbReference type="ARBA" id="ARBA00010683"/>
    </source>
</evidence>
<dbReference type="OrthoDB" id="14911at2759"/>
<evidence type="ECO:0000256" key="4">
    <source>
        <dbReference type="ARBA" id="ARBA00012027"/>
    </source>
</evidence>
<dbReference type="Gene3D" id="2.60.40.150">
    <property type="entry name" value="C2 domain"/>
    <property type="match status" value="1"/>
</dbReference>
<organism evidence="14 15">
    <name type="scientific">Klebsormidium nitens</name>
    <name type="common">Green alga</name>
    <name type="synonym">Ulothrix nitens</name>
    <dbReference type="NCBI Taxonomy" id="105231"/>
    <lineage>
        <taxon>Eukaryota</taxon>
        <taxon>Viridiplantae</taxon>
        <taxon>Streptophyta</taxon>
        <taxon>Klebsormidiophyceae</taxon>
        <taxon>Klebsormidiales</taxon>
        <taxon>Klebsormidiaceae</taxon>
        <taxon>Klebsormidium</taxon>
    </lineage>
</organism>
<keyword evidence="9" id="KW-0442">Lipid degradation</keyword>
<dbReference type="Gene3D" id="3.30.870.10">
    <property type="entry name" value="Endonuclease Chain A"/>
    <property type="match status" value="2"/>
</dbReference>
<dbReference type="GO" id="GO:0046872">
    <property type="term" value="F:metal ion binding"/>
    <property type="evidence" value="ECO:0007669"/>
    <property type="project" value="UniProtKB-KW"/>
</dbReference>
<comment type="cofactor">
    <cofactor evidence="2">
        <name>Ca(2+)</name>
        <dbReference type="ChEBI" id="CHEBI:29108"/>
    </cofactor>
</comment>
<dbReference type="SMART" id="SM00155">
    <property type="entry name" value="PLDc"/>
    <property type="match status" value="2"/>
</dbReference>
<dbReference type="PROSITE" id="PS50004">
    <property type="entry name" value="C2"/>
    <property type="match status" value="1"/>
</dbReference>
<evidence type="ECO:0000259" key="13">
    <source>
        <dbReference type="PROSITE" id="PS50035"/>
    </source>
</evidence>
<keyword evidence="8" id="KW-0106">Calcium</keyword>
<dbReference type="InterPro" id="IPR024632">
    <property type="entry name" value="PLipase_D_C"/>
</dbReference>
<proteinExistence type="inferred from homology"/>
<dbReference type="InterPro" id="IPR035892">
    <property type="entry name" value="C2_domain_sf"/>
</dbReference>
<feature type="domain" description="C2" evidence="12">
    <location>
        <begin position="1"/>
        <end position="136"/>
    </location>
</feature>
<evidence type="ECO:0000256" key="2">
    <source>
        <dbReference type="ARBA" id="ARBA00001913"/>
    </source>
</evidence>
<evidence type="ECO:0000259" key="12">
    <source>
        <dbReference type="PROSITE" id="PS50004"/>
    </source>
</evidence>
<keyword evidence="7" id="KW-0378">Hydrolase</keyword>
<gene>
    <name evidence="14" type="ORF">KFL_004420040</name>
</gene>
<dbReference type="InterPro" id="IPR001736">
    <property type="entry name" value="PLipase_D/transphosphatidylase"/>
</dbReference>
<dbReference type="EMBL" id="DF237391">
    <property type="protein sequence ID" value="GAQ88589.1"/>
    <property type="molecule type" value="Genomic_DNA"/>
</dbReference>
<dbReference type="GO" id="GO:0005886">
    <property type="term" value="C:plasma membrane"/>
    <property type="evidence" value="ECO:0000318"/>
    <property type="project" value="GO_Central"/>
</dbReference>
<evidence type="ECO:0000256" key="6">
    <source>
        <dbReference type="ARBA" id="ARBA00022737"/>
    </source>
</evidence>
<protein>
    <recommendedName>
        <fullName evidence="4">phospholipase D</fullName>
        <ecNumber evidence="4">3.1.4.4</ecNumber>
    </recommendedName>
</protein>
<dbReference type="SUPFAM" id="SSF49562">
    <property type="entry name" value="C2 domain (Calcium/lipid-binding domain, CaLB)"/>
    <property type="match status" value="1"/>
</dbReference>
<sequence>MVLLHGTLDVAILEGRNLEVAFYGCMPQLRSGCRACVQEARTSSSSGASSGDEEHRTRSCYVVLNAGPARLAATREVRHADAHPVWNERFVVYLAHAVDTLTFEAKDDGAVGAEKLGRADVIADVIRGGDAFEGWLPLLDRKGRPLRGDGEIRVRLEFVSVDRDEAYRRGPGPVPHSYFPMRRGCRVTAYQDAHVPPGLLPSIPCPDTHTVRNADTSPSAWGDIFTTVRNDKHLIYIATWHFTHTSRAFPPAENAAEKPLGGPTIGELLKQKAEEGVRVNIILWDVVSSKLKRNPLAATKAVDLTHNGAAVEYFRDSKVTCVLAPRDPANMSSIWGALARRIGFTLHHKIFLADGVGSGHVADGPARGHVADGGLRRLLAFIGGLDPTDHDYDTPAHSLFSWRKDKYEPWHDAECCIDGPAAWDVFTHFEQEWRELAKEHVNALLPISETRGLAHPPGWRFDKPHWSEDACPELAATNESDPATWHVQVFGSADSASHAGLPEDPEEDFKCGLYREKGVVVDRSIQNAYVYTIRRAQRFLYIENQYYVGSSYAWPRYKTASANNTVPMEIALKIAQKIDGGEPFAAYMLVPMHPEIYGPQADAMLYWQRLTMAAMYKVVAEALSRNGLAGKRHPRDFLNFYCLGNRQDTVGPHGGPAEQPKERGRCIPTKRGRRKPRRSFIHMHAKIMVQDDETLNIGSANLNERSLEGGRDTEIAMSAFQPHAVTRTLQTPGGVRTPRGDVYGYRLSLWAEHFGGRLDPRFDDPGSPECVRYVNELAESNWRKYAEEKVADMEGHIMAYPIQVGADGSVHDLPGWKRFPGEKGKVKRSTRGPAWFSEFTT</sequence>
<dbReference type="Pfam" id="PF12357">
    <property type="entry name" value="PLD_C"/>
    <property type="match status" value="1"/>
</dbReference>
<dbReference type="InterPro" id="IPR015679">
    <property type="entry name" value="PLipase_D_fam"/>
</dbReference>